<organism evidence="9 10">
    <name type="scientific">Cinnamomum micranthum f. kanehirae</name>
    <dbReference type="NCBI Taxonomy" id="337451"/>
    <lineage>
        <taxon>Eukaryota</taxon>
        <taxon>Viridiplantae</taxon>
        <taxon>Streptophyta</taxon>
        <taxon>Embryophyta</taxon>
        <taxon>Tracheophyta</taxon>
        <taxon>Spermatophyta</taxon>
        <taxon>Magnoliopsida</taxon>
        <taxon>Magnoliidae</taxon>
        <taxon>Laurales</taxon>
        <taxon>Lauraceae</taxon>
        <taxon>Cinnamomum</taxon>
    </lineage>
</organism>
<dbReference type="PANTHER" id="PTHR31221:SF193">
    <property type="entry name" value="WRKY TRANSCRIPTION FACTOR PROTEIN 1-RELATED"/>
    <property type="match status" value="1"/>
</dbReference>
<reference evidence="9 10" key="1">
    <citation type="journal article" date="2019" name="Nat. Plants">
        <title>Stout camphor tree genome fills gaps in understanding of flowering plant genome evolution.</title>
        <authorList>
            <person name="Chaw S.M."/>
            <person name="Liu Y.C."/>
            <person name="Wu Y.W."/>
            <person name="Wang H.Y."/>
            <person name="Lin C.I."/>
            <person name="Wu C.S."/>
            <person name="Ke H.M."/>
            <person name="Chang L.Y."/>
            <person name="Hsu C.Y."/>
            <person name="Yang H.T."/>
            <person name="Sudianto E."/>
            <person name="Hsu M.H."/>
            <person name="Wu K.P."/>
            <person name="Wang L.N."/>
            <person name="Leebens-Mack J.H."/>
            <person name="Tsai I.J."/>
        </authorList>
    </citation>
    <scope>NUCLEOTIDE SEQUENCE [LARGE SCALE GENOMIC DNA]</scope>
    <source>
        <strain evidence="10">cv. Chaw 1501</strain>
        <tissue evidence="9">Young leaves</tissue>
    </source>
</reference>
<feature type="compositionally biased region" description="Acidic residues" evidence="7">
    <location>
        <begin position="404"/>
        <end position="414"/>
    </location>
</feature>
<dbReference type="OrthoDB" id="771494at2759"/>
<dbReference type="FunFam" id="2.20.25.80:FF:000001">
    <property type="entry name" value="WRKY transcription factor 33"/>
    <property type="match status" value="1"/>
</dbReference>
<evidence type="ECO:0000256" key="3">
    <source>
        <dbReference type="ARBA" id="ARBA00023015"/>
    </source>
</evidence>
<keyword evidence="5" id="KW-0804">Transcription</keyword>
<proteinExistence type="predicted"/>
<feature type="compositionally biased region" description="Polar residues" evidence="7">
    <location>
        <begin position="126"/>
        <end position="137"/>
    </location>
</feature>
<evidence type="ECO:0000259" key="8">
    <source>
        <dbReference type="PROSITE" id="PS50811"/>
    </source>
</evidence>
<accession>A0A443NXK7</accession>
<protein>
    <submittedName>
        <fullName evidence="9">DNA-binding WRKY</fullName>
    </submittedName>
</protein>
<dbReference type="InterPro" id="IPR003657">
    <property type="entry name" value="WRKY_dom"/>
</dbReference>
<dbReference type="InterPro" id="IPR044810">
    <property type="entry name" value="WRKY_plant"/>
</dbReference>
<dbReference type="EMBL" id="QPKB01000004">
    <property type="protein sequence ID" value="RWR83249.1"/>
    <property type="molecule type" value="Genomic_DNA"/>
</dbReference>
<comment type="caution">
    <text evidence="9">The sequence shown here is derived from an EMBL/GenBank/DDBJ whole genome shotgun (WGS) entry which is preliminary data.</text>
</comment>
<keyword evidence="4 9" id="KW-0238">DNA-binding</keyword>
<dbReference type="PANTHER" id="PTHR31221">
    <property type="entry name" value="WRKY TRANSCRIPTION FACTOR PROTEIN 1-RELATED"/>
    <property type="match status" value="1"/>
</dbReference>
<evidence type="ECO:0000256" key="2">
    <source>
        <dbReference type="ARBA" id="ARBA00022737"/>
    </source>
</evidence>
<evidence type="ECO:0000256" key="6">
    <source>
        <dbReference type="ARBA" id="ARBA00023242"/>
    </source>
</evidence>
<feature type="region of interest" description="Disordered" evidence="7">
    <location>
        <begin position="1"/>
        <end position="26"/>
    </location>
</feature>
<name>A0A443NXK7_9MAGN</name>
<dbReference type="PROSITE" id="PS50811">
    <property type="entry name" value="WRKY"/>
    <property type="match status" value="2"/>
</dbReference>
<feature type="compositionally biased region" description="Basic and acidic residues" evidence="7">
    <location>
        <begin position="138"/>
        <end position="150"/>
    </location>
</feature>
<evidence type="ECO:0000256" key="4">
    <source>
        <dbReference type="ARBA" id="ARBA00023125"/>
    </source>
</evidence>
<feature type="domain" description="WRKY" evidence="8">
    <location>
        <begin position="266"/>
        <end position="330"/>
    </location>
</feature>
<evidence type="ECO:0000313" key="9">
    <source>
        <dbReference type="EMBL" id="RWR83249.1"/>
    </source>
</evidence>
<dbReference type="GO" id="GO:0043565">
    <property type="term" value="F:sequence-specific DNA binding"/>
    <property type="evidence" value="ECO:0007669"/>
    <property type="project" value="InterPro"/>
</dbReference>
<feature type="region of interest" description="Disordered" evidence="7">
    <location>
        <begin position="396"/>
        <end position="422"/>
    </location>
</feature>
<dbReference type="GO" id="GO:0005634">
    <property type="term" value="C:nucleus"/>
    <property type="evidence" value="ECO:0007669"/>
    <property type="project" value="UniProtKB-SubCell"/>
</dbReference>
<feature type="region of interest" description="Disordered" evidence="7">
    <location>
        <begin position="126"/>
        <end position="159"/>
    </location>
</feature>
<dbReference type="STRING" id="337451.A0A443NXK7"/>
<keyword evidence="2" id="KW-0677">Repeat</keyword>
<feature type="region of interest" description="Disordered" evidence="7">
    <location>
        <begin position="627"/>
        <end position="653"/>
    </location>
</feature>
<evidence type="ECO:0000256" key="5">
    <source>
        <dbReference type="ARBA" id="ARBA00023163"/>
    </source>
</evidence>
<feature type="region of interest" description="Disordered" evidence="7">
    <location>
        <begin position="234"/>
        <end position="255"/>
    </location>
</feature>
<evidence type="ECO:0000256" key="7">
    <source>
        <dbReference type="SAM" id="MobiDB-lite"/>
    </source>
</evidence>
<comment type="subcellular location">
    <subcellularLocation>
        <location evidence="1">Nucleus</location>
    </subcellularLocation>
</comment>
<keyword evidence="10" id="KW-1185">Reference proteome</keyword>
<keyword evidence="3" id="KW-0805">Transcription regulation</keyword>
<sequence length="653" mass="71029">MEEDSTSDLQNSREQDPDSDSSPSELRFEVFHGGNAVLKGENGRREKSGLGALQTAGSNAARYKSMSPASLPISRSPCLTIPPGLSPTSLLESPVMLLDLKAEPSPTTGSFSMPLARHVSINADSASLPRDTTNNSTCDERSSGEFEFKPHTNAGSGSIISSSGHLVSVGSNYHQSNPFVPFQGQYESQKFVSSSSITMESIKVPSDEFTLPVPASVPPVYTVTSSAIASAEVADVEPRQRQGSDSGNLLMYSDNTDSKESKSLVVADKSSEDGYNWRKYGQKHVKGSEFPRSYYKCTHPNCQVKKQLERSHDGHITEVVYKGSHDHPKPLPGRRSTVGAVLSSQTEELCDGFSSLISAEDKSLNAHGHQAHQIEPINNFELSPVSASEDDIEVVGARSNRNDDDVDDDDDDDPESKRRKIDIGGTDVIPLIKATREPRVVVQTLSEVDILDDGYRWRKYGQKVVKGNPNPRSYYKCTNAGCPVRKHVERASHDPKAVITTYEGKHNHDVPIGRTSSHDATGPMIRNDAIAPNRHVSPALNSIRNDDTTKAMMPYCSDRSDGGVVSLDLGVGFSLSPENRSNELQQMPDTQAHGQIEIAGSGCSKLIQATPVPTYYGRLLKEGVDCYGPRETPPSNHPTDRSRQNIGRLVMGP</sequence>
<dbReference type="FunFam" id="2.20.25.80:FF:000006">
    <property type="entry name" value="WRKY transcription factor"/>
    <property type="match status" value="1"/>
</dbReference>
<dbReference type="GO" id="GO:0003700">
    <property type="term" value="F:DNA-binding transcription factor activity"/>
    <property type="evidence" value="ECO:0007669"/>
    <property type="project" value="InterPro"/>
</dbReference>
<evidence type="ECO:0000256" key="1">
    <source>
        <dbReference type="ARBA" id="ARBA00004123"/>
    </source>
</evidence>
<dbReference type="SUPFAM" id="SSF118290">
    <property type="entry name" value="WRKY DNA-binding domain"/>
    <property type="match status" value="2"/>
</dbReference>
<feature type="domain" description="WRKY" evidence="8">
    <location>
        <begin position="446"/>
        <end position="511"/>
    </location>
</feature>
<dbReference type="InterPro" id="IPR036576">
    <property type="entry name" value="WRKY_dom_sf"/>
</dbReference>
<dbReference type="Pfam" id="PF03106">
    <property type="entry name" value="WRKY"/>
    <property type="match status" value="2"/>
</dbReference>
<gene>
    <name evidence="9" type="ORF">CKAN_01200000</name>
</gene>
<dbReference type="Gene3D" id="2.20.25.80">
    <property type="entry name" value="WRKY domain"/>
    <property type="match status" value="2"/>
</dbReference>
<dbReference type="Proteomes" id="UP000283530">
    <property type="component" value="Unassembled WGS sequence"/>
</dbReference>
<dbReference type="AlphaFoldDB" id="A0A443NXK7"/>
<evidence type="ECO:0000313" key="10">
    <source>
        <dbReference type="Proteomes" id="UP000283530"/>
    </source>
</evidence>
<dbReference type="SMART" id="SM00774">
    <property type="entry name" value="WRKY"/>
    <property type="match status" value="2"/>
</dbReference>
<keyword evidence="6" id="KW-0539">Nucleus</keyword>